<dbReference type="EMBL" id="FO203527">
    <property type="protein sequence ID" value="CCO61287.1"/>
    <property type="molecule type" value="Genomic_DNA"/>
</dbReference>
<sequence>MESIEFQAARCRRWLEQHALPLWLGKGFDEKNGLFVEGLLTPGQTYFEPGIRFRVQPRQVYVYCHATKLGMIDGLPQIESAVTRGFPKFESENGGYFFSINNKRDPHSMETEAYDIAFALLGYAWHFNLTNSQQSKHQLESIFEWLEQHLSDKQNGGYFSSDTNRVLRSQNPHMHLFETTLVCYQFTQDQRWLSRAKNLYHLFKSKFLGTNCLQEFFDSQLNPKHEKSERIDPGHHYEWIWLLNQYRNMTGEDTRKEIHTLQQFVNLHGHNENGLVRDEVLIDGETLRSTSRLWCQTEYLKAQIALWETDKLNTYRVGISEAVNNIFKFYLDEAEHGLWIDQVDENGLPIHYKSPASTFYHLFLAFSELIRVASEPHSNSLEIHTESCTS</sequence>
<name>U4K7J1_9VIBR</name>
<evidence type="ECO:0000313" key="3">
    <source>
        <dbReference type="EMBL" id="CCO61287.1"/>
    </source>
</evidence>
<dbReference type="AlphaFoldDB" id="U4K7J1"/>
<evidence type="ECO:0000256" key="1">
    <source>
        <dbReference type="ARBA" id="ARBA00008558"/>
    </source>
</evidence>
<dbReference type="Pfam" id="PF07221">
    <property type="entry name" value="GlcNAc_2-epim"/>
    <property type="match status" value="1"/>
</dbReference>
<dbReference type="InterPro" id="IPR010819">
    <property type="entry name" value="AGE/CE"/>
</dbReference>
<reference evidence="3 4" key="1">
    <citation type="journal article" date="2013" name="ISME J.">
        <title>Comparative genomics of pathogenic lineages of Vibrio nigripulchritudo identifies virulence-associated traits.</title>
        <authorList>
            <person name="Goudenege D."/>
            <person name="Labreuche Y."/>
            <person name="Krin E."/>
            <person name="Ansquer D."/>
            <person name="Mangenot S."/>
            <person name="Calteau A."/>
            <person name="Medigue C."/>
            <person name="Mazel D."/>
            <person name="Polz M.F."/>
            <person name="Le Roux F."/>
        </authorList>
    </citation>
    <scope>NUCLEOTIDE SEQUENCE [LARGE SCALE GENOMIC DNA]</scope>
    <source>
        <strain evidence="4">SnF1</strain>
    </source>
</reference>
<dbReference type="Proteomes" id="UP000016895">
    <property type="component" value="Chromosome 2"/>
</dbReference>
<organism evidence="3 4">
    <name type="scientific">Vibrio nigripulchritudo</name>
    <dbReference type="NCBI Taxonomy" id="28173"/>
    <lineage>
        <taxon>Bacteria</taxon>
        <taxon>Pseudomonadati</taxon>
        <taxon>Pseudomonadota</taxon>
        <taxon>Gammaproteobacteria</taxon>
        <taxon>Vibrionales</taxon>
        <taxon>Vibrionaceae</taxon>
        <taxon>Vibrio</taxon>
    </lineage>
</organism>
<dbReference type="KEGG" id="vni:VIBNI_B1540"/>
<comment type="similarity">
    <text evidence="1">Belongs to the N-acylglucosamine 2-epimerase family.</text>
</comment>
<dbReference type="SUPFAM" id="SSF48208">
    <property type="entry name" value="Six-hairpin glycosidases"/>
    <property type="match status" value="1"/>
</dbReference>
<dbReference type="RefSeq" id="WP_022561736.1">
    <property type="nucleotide sequence ID" value="NC_022543.1"/>
</dbReference>
<protein>
    <submittedName>
        <fullName evidence="3">Putative N-acyl-D-glucosamine 2-epimerase</fullName>
    </submittedName>
</protein>
<keyword evidence="4" id="KW-1185">Reference proteome</keyword>
<dbReference type="STRING" id="28173.VIBNI_B1540"/>
<dbReference type="Gene3D" id="1.50.10.10">
    <property type="match status" value="1"/>
</dbReference>
<evidence type="ECO:0000313" key="4">
    <source>
        <dbReference type="Proteomes" id="UP000016895"/>
    </source>
</evidence>
<dbReference type="OrthoDB" id="9806359at2"/>
<accession>U4K7J1</accession>
<dbReference type="PATRIC" id="fig|1260221.3.peg.5136"/>
<dbReference type="PANTHER" id="PTHR15108">
    <property type="entry name" value="N-ACYLGLUCOSAMINE-2-EPIMERASE"/>
    <property type="match status" value="1"/>
</dbReference>
<dbReference type="GO" id="GO:0016853">
    <property type="term" value="F:isomerase activity"/>
    <property type="evidence" value="ECO:0007669"/>
    <property type="project" value="UniProtKB-KW"/>
</dbReference>
<keyword evidence="2" id="KW-0413">Isomerase</keyword>
<dbReference type="InterPro" id="IPR008928">
    <property type="entry name" value="6-hairpin_glycosidase_sf"/>
</dbReference>
<dbReference type="InterPro" id="IPR012341">
    <property type="entry name" value="6hp_glycosidase-like_sf"/>
</dbReference>
<gene>
    <name evidence="3" type="ORF">VIBNI_B1540</name>
</gene>
<dbReference type="GO" id="GO:0005975">
    <property type="term" value="P:carbohydrate metabolic process"/>
    <property type="evidence" value="ECO:0007669"/>
    <property type="project" value="InterPro"/>
</dbReference>
<proteinExistence type="inferred from homology"/>
<evidence type="ECO:0000256" key="2">
    <source>
        <dbReference type="ARBA" id="ARBA00023235"/>
    </source>
</evidence>